<dbReference type="Proteomes" id="UP001058236">
    <property type="component" value="Chromosome"/>
</dbReference>
<gene>
    <name evidence="2" type="ORF">DTW94_31395</name>
    <name evidence="3" type="ORF">NLU04_15085</name>
</gene>
<reference evidence="3" key="2">
    <citation type="submission" date="2022-07" db="EMBL/GenBank/DDBJ databases">
        <title>Genomic of Streptomyces cavourensis F2.</title>
        <authorList>
            <person name="Hu S."/>
            <person name="Liang W."/>
        </authorList>
    </citation>
    <scope>NUCLEOTIDE SEQUENCE</scope>
    <source>
        <strain evidence="3">F2</strain>
    </source>
</reference>
<dbReference type="EMBL" id="CP030930">
    <property type="protein sequence ID" value="AXI75314.1"/>
    <property type="molecule type" value="Genomic_DNA"/>
</dbReference>
<evidence type="ECO:0000313" key="5">
    <source>
        <dbReference type="Proteomes" id="UP001058236"/>
    </source>
</evidence>
<dbReference type="PANTHER" id="PTHR38444">
    <property type="entry name" value="ENTEROBACTIN BIOSYNTHESIS PROTEIN YBDZ"/>
    <property type="match status" value="1"/>
</dbReference>
<dbReference type="SUPFAM" id="SSF160582">
    <property type="entry name" value="MbtH-like"/>
    <property type="match status" value="1"/>
</dbReference>
<proteinExistence type="predicted"/>
<dbReference type="InterPro" id="IPR005153">
    <property type="entry name" value="MbtH-like_dom"/>
</dbReference>
<dbReference type="SMART" id="SM00923">
    <property type="entry name" value="MbtH"/>
    <property type="match status" value="1"/>
</dbReference>
<evidence type="ECO:0000313" key="4">
    <source>
        <dbReference type="Proteomes" id="UP000253779"/>
    </source>
</evidence>
<organism evidence="2 4">
    <name type="scientific">Streptomyces cavourensis</name>
    <dbReference type="NCBI Taxonomy" id="67258"/>
    <lineage>
        <taxon>Bacteria</taxon>
        <taxon>Bacillati</taxon>
        <taxon>Actinomycetota</taxon>
        <taxon>Actinomycetes</taxon>
        <taxon>Kitasatosporales</taxon>
        <taxon>Streptomycetaceae</taxon>
        <taxon>Streptomyces</taxon>
    </lineage>
</organism>
<evidence type="ECO:0000259" key="1">
    <source>
        <dbReference type="SMART" id="SM00923"/>
    </source>
</evidence>
<protein>
    <submittedName>
        <fullName evidence="2">Antibiotic synthesis protein MbtH</fullName>
    </submittedName>
    <submittedName>
        <fullName evidence="3">MbtH family NRPS accessory protein</fullName>
    </submittedName>
</protein>
<dbReference type="Pfam" id="PF03621">
    <property type="entry name" value="MbtH"/>
    <property type="match status" value="1"/>
</dbReference>
<dbReference type="InterPro" id="IPR037407">
    <property type="entry name" value="MLP_fam"/>
</dbReference>
<reference evidence="2 4" key="1">
    <citation type="submission" date="2018-07" db="EMBL/GenBank/DDBJ databases">
        <title>Complete genome sequence of soil actinomycete Streptomyces cavourensis tj430.</title>
        <authorList>
            <person name="Wang P."/>
            <person name="Huang Y."/>
        </authorList>
    </citation>
    <scope>NUCLEOTIDE SEQUENCE [LARGE SCALE GENOMIC DNA]</scope>
    <source>
        <strain evidence="2 4">TJ430</strain>
    </source>
</reference>
<feature type="domain" description="MbtH-like" evidence="1">
    <location>
        <begin position="1"/>
        <end position="50"/>
    </location>
</feature>
<dbReference type="GO" id="GO:0019290">
    <property type="term" value="P:siderophore biosynthetic process"/>
    <property type="evidence" value="ECO:0007669"/>
    <property type="project" value="TreeGrafter"/>
</dbReference>
<dbReference type="InterPro" id="IPR038020">
    <property type="entry name" value="MbtH-like_sf"/>
</dbReference>
<name>A0AAD0QAN9_9ACTN</name>
<evidence type="ECO:0000313" key="2">
    <source>
        <dbReference type="EMBL" id="AXI75314.1"/>
    </source>
</evidence>
<dbReference type="Gene3D" id="3.90.820.10">
    <property type="entry name" value="Structural Genomics, Unknown Function 30-nov-00 1gh9 Mol_id"/>
    <property type="match status" value="1"/>
</dbReference>
<dbReference type="PANTHER" id="PTHR38444:SF1">
    <property type="entry name" value="ENTEROBACTIN BIOSYNTHESIS PROTEIN YBDZ"/>
    <property type="match status" value="1"/>
</dbReference>
<dbReference type="RefSeq" id="WP_019766823.1">
    <property type="nucleotide sequence ID" value="NZ_BMSP01000010.1"/>
</dbReference>
<accession>A0AAD0QAN9</accession>
<evidence type="ECO:0000313" key="3">
    <source>
        <dbReference type="EMBL" id="UTR79689.1"/>
    </source>
</evidence>
<dbReference type="GeneID" id="97336597"/>
<dbReference type="GO" id="GO:0005829">
    <property type="term" value="C:cytosol"/>
    <property type="evidence" value="ECO:0007669"/>
    <property type="project" value="TreeGrafter"/>
</dbReference>
<dbReference type="AlphaFoldDB" id="A0AAD0QAN9"/>
<dbReference type="EMBL" id="CP101397">
    <property type="protein sequence ID" value="UTR79689.1"/>
    <property type="molecule type" value="Genomic_DNA"/>
</dbReference>
<dbReference type="Proteomes" id="UP000253779">
    <property type="component" value="Chromosome"/>
</dbReference>
<sequence>MSDHTESLYRVVLNDEEQYSIWQAERELPAGWRAEGTQGSKEECLDHIGRVWTDMRPASLRRRMESEAAGAATGRAGCQSLPV</sequence>
<keyword evidence="5" id="KW-1185">Reference proteome</keyword>